<protein>
    <submittedName>
        <fullName evidence="1">Uncharacterized protein</fullName>
    </submittedName>
</protein>
<evidence type="ECO:0000313" key="1">
    <source>
        <dbReference type="EMBL" id="KKN74467.1"/>
    </source>
</evidence>
<organism evidence="1">
    <name type="scientific">marine sediment metagenome</name>
    <dbReference type="NCBI Taxonomy" id="412755"/>
    <lineage>
        <taxon>unclassified sequences</taxon>
        <taxon>metagenomes</taxon>
        <taxon>ecological metagenomes</taxon>
    </lineage>
</organism>
<name>A0A0F9THS9_9ZZZZ</name>
<accession>A0A0F9THS9</accession>
<sequence length="185" mass="21341">MAKKKKPRKKKNGRPSQYKARYCGMLIRFFDIEPFEEVRIPHYDESGKEHKSGRHKGETIVTHYEIQRNPNRTPTLQRFAKKIKVGISTIYRWLDENEETFKAEFRDAFTCARACRRSFLIENGLCGCHSPAYAKFVAVNLTDMKDTQKQEVTGPEGRPIPVSIIDYSTVDLDSIKPNGDKDEPA</sequence>
<gene>
    <name evidence="1" type="ORF">LCGC14_0390870</name>
</gene>
<proteinExistence type="predicted"/>
<comment type="caution">
    <text evidence="1">The sequence shown here is derived from an EMBL/GenBank/DDBJ whole genome shotgun (WGS) entry which is preliminary data.</text>
</comment>
<dbReference type="EMBL" id="LAZR01000326">
    <property type="protein sequence ID" value="KKN74467.1"/>
    <property type="molecule type" value="Genomic_DNA"/>
</dbReference>
<dbReference type="AlphaFoldDB" id="A0A0F9THS9"/>
<reference evidence="1" key="1">
    <citation type="journal article" date="2015" name="Nature">
        <title>Complex archaea that bridge the gap between prokaryotes and eukaryotes.</title>
        <authorList>
            <person name="Spang A."/>
            <person name="Saw J.H."/>
            <person name="Jorgensen S.L."/>
            <person name="Zaremba-Niedzwiedzka K."/>
            <person name="Martijn J."/>
            <person name="Lind A.E."/>
            <person name="van Eijk R."/>
            <person name="Schleper C."/>
            <person name="Guy L."/>
            <person name="Ettema T.J."/>
        </authorList>
    </citation>
    <scope>NUCLEOTIDE SEQUENCE</scope>
</reference>